<feature type="non-terminal residue" evidence="4">
    <location>
        <position position="1"/>
    </location>
</feature>
<dbReference type="PANTHER" id="PTHR46599">
    <property type="entry name" value="PIGGYBAC TRANSPOSABLE ELEMENT-DERIVED PROTEIN 4"/>
    <property type="match status" value="1"/>
</dbReference>
<dbReference type="InterPro" id="IPR029526">
    <property type="entry name" value="PGBD"/>
</dbReference>
<sequence>IENNEDFNLAANQVNKETVVIYDSDEGEINWQNNTDSEYVETDSEDVETSSEEADYESDFSFESNNEEVPEFTENKEDYGEWKCYENFKKFVFEGDSGFKCSSIGLDPYQFFELFFDTNFFSSIVQETNNYGMRRKGDQWKVLTVPEFKIFLGLLLHTGTIKCSQMQNYWSVTRLFNLTCFTQHMNRNRFQEILLSLHFSSNERDHNHLNKIRPVINYFNDKMKQVYYPHKELSVDQIVVPWLGSLVFRPHIPGKRRKFGIKLYVLSETSGISLRIKVYKGSDSFFNNKGFPTKVVLHLLNDFLQKGHSVYLNDSCTSLELAWQLLVARTYCTGILKKSKELNKTFINAKLLKETAISCFRNSVMMGKFRSKRSCMFISSEFTANFVELKNKKKIKMPLPLYQCNAVMNAIKNKDELLSSHTCLRRTFKWYIKLWLYVVETLLLNSFFLYSKYSTSTKRISFSNFRLNIIDALLFTNRIQASTPSTSLTLEHKPEILPRDENNRVKRKRCRQCYSNGTKKKTNYFCSGCLDNPGLCIGECFQKFHNR</sequence>
<protein>
    <submittedName>
        <fullName evidence="4">Putative transposase is4</fullName>
    </submittedName>
</protein>
<accession>A0A023EX48</accession>
<organism evidence="4">
    <name type="scientific">Triatoma infestans</name>
    <name type="common">Assassin bug</name>
    <dbReference type="NCBI Taxonomy" id="30076"/>
    <lineage>
        <taxon>Eukaryota</taxon>
        <taxon>Metazoa</taxon>
        <taxon>Ecdysozoa</taxon>
        <taxon>Arthropoda</taxon>
        <taxon>Hexapoda</taxon>
        <taxon>Insecta</taxon>
        <taxon>Pterygota</taxon>
        <taxon>Neoptera</taxon>
        <taxon>Paraneoptera</taxon>
        <taxon>Hemiptera</taxon>
        <taxon>Heteroptera</taxon>
        <taxon>Panheteroptera</taxon>
        <taxon>Cimicomorpha</taxon>
        <taxon>Reduviidae</taxon>
        <taxon>Triatominae</taxon>
        <taxon>Triatoma</taxon>
    </lineage>
</organism>
<feature type="domain" description="PiggyBac transposable element-derived protein" evidence="3">
    <location>
        <begin position="107"/>
        <end position="447"/>
    </location>
</feature>
<feature type="region of interest" description="Disordered" evidence="1">
    <location>
        <begin position="29"/>
        <end position="60"/>
    </location>
</feature>
<evidence type="ECO:0000313" key="4">
    <source>
        <dbReference type="EMBL" id="JAC13813.1"/>
    </source>
</evidence>
<feature type="compositionally biased region" description="Acidic residues" evidence="1">
    <location>
        <begin position="38"/>
        <end position="60"/>
    </location>
</feature>
<evidence type="ECO:0000259" key="2">
    <source>
        <dbReference type="Pfam" id="PF13842"/>
    </source>
</evidence>
<proteinExistence type="evidence at transcript level"/>
<dbReference type="InterPro" id="IPR032718">
    <property type="entry name" value="PGBD4_Znf_C"/>
</dbReference>
<dbReference type="AlphaFoldDB" id="A0A023EX48"/>
<dbReference type="EMBL" id="GBBI01004899">
    <property type="protein sequence ID" value="JAC13813.1"/>
    <property type="molecule type" value="mRNA"/>
</dbReference>
<evidence type="ECO:0000259" key="3">
    <source>
        <dbReference type="Pfam" id="PF13843"/>
    </source>
</evidence>
<dbReference type="PANTHER" id="PTHR46599:SF3">
    <property type="entry name" value="PIGGYBAC TRANSPOSABLE ELEMENT-DERIVED PROTEIN 4"/>
    <property type="match status" value="1"/>
</dbReference>
<dbReference type="Pfam" id="PF13842">
    <property type="entry name" value="zf-Tnp_2"/>
    <property type="match status" value="1"/>
</dbReference>
<name>A0A023EX48_TRIIF</name>
<feature type="non-terminal residue" evidence="4">
    <location>
        <position position="547"/>
    </location>
</feature>
<feature type="domain" description="PiggyBac transposable element-derived protein 4 C-terminal zinc-finger" evidence="2">
    <location>
        <begin position="502"/>
        <end position="545"/>
    </location>
</feature>
<dbReference type="Pfam" id="PF13843">
    <property type="entry name" value="DDE_Tnp_1_7"/>
    <property type="match status" value="1"/>
</dbReference>
<reference evidence="4" key="1">
    <citation type="journal article" date="2014" name="PLoS Negl. Trop. Dis.">
        <title>An updated insight into the Sialotranscriptome of Triatoma infestans: developmental stage and geographic variations.</title>
        <authorList>
            <person name="Schwarz A."/>
            <person name="Medrano-Mercado N."/>
            <person name="Schaub G.A."/>
            <person name="Struchiner C.J."/>
            <person name="Bargues M.D."/>
            <person name="Levy M.Z."/>
            <person name="Ribeiro J.M."/>
        </authorList>
    </citation>
    <scope>NUCLEOTIDE SEQUENCE</scope>
    <source>
        <strain evidence="4">Chile</strain>
        <tissue evidence="4">Salivary glands</tissue>
    </source>
</reference>
<evidence type="ECO:0000256" key="1">
    <source>
        <dbReference type="SAM" id="MobiDB-lite"/>
    </source>
</evidence>